<dbReference type="FunFam" id="3.40.605.10:FF:000037">
    <property type="entry name" value="NADP-dependent fatty aldehyde dehydrogenase"/>
    <property type="match status" value="1"/>
</dbReference>
<dbReference type="SUPFAM" id="SSF53720">
    <property type="entry name" value="ALDH-like"/>
    <property type="match status" value="1"/>
</dbReference>
<dbReference type="RefSeq" id="WP_183725891.1">
    <property type="nucleotide sequence ID" value="NZ_JACHBW010000011.1"/>
</dbReference>
<protein>
    <recommendedName>
        <fullName evidence="5">2,5-dioxovalerate dehydrogenase</fullName>
        <ecNumber evidence="5">1.2.1.26</ecNumber>
    </recommendedName>
</protein>
<dbReference type="Pfam" id="PF00171">
    <property type="entry name" value="Aldedh"/>
    <property type="match status" value="1"/>
</dbReference>
<dbReference type="PANTHER" id="PTHR43353:SF3">
    <property type="entry name" value="ALDEHYDE DEHYDROGENASE-RELATED"/>
    <property type="match status" value="1"/>
</dbReference>
<accession>A0A7W9TZ16</accession>
<comment type="caution">
    <text evidence="7">The sequence shown here is derived from an EMBL/GenBank/DDBJ whole genome shotgun (WGS) entry which is preliminary data.</text>
</comment>
<dbReference type="Proteomes" id="UP000571554">
    <property type="component" value="Unassembled WGS sequence"/>
</dbReference>
<dbReference type="Gene3D" id="3.40.309.10">
    <property type="entry name" value="Aldehyde Dehydrogenase, Chain A, domain 2"/>
    <property type="match status" value="1"/>
</dbReference>
<dbReference type="InterPro" id="IPR044151">
    <property type="entry name" value="ALDH_KGSADH"/>
</dbReference>
<dbReference type="EMBL" id="JACHBW010000011">
    <property type="protein sequence ID" value="MBB6104012.1"/>
    <property type="molecule type" value="Genomic_DNA"/>
</dbReference>
<keyword evidence="8" id="KW-1185">Reference proteome</keyword>
<proteinExistence type="inferred from homology"/>
<evidence type="ECO:0000313" key="8">
    <source>
        <dbReference type="Proteomes" id="UP000571554"/>
    </source>
</evidence>
<name>A0A7W9TZ16_9BURK</name>
<keyword evidence="2 7" id="KW-0560">Oxidoreductase</keyword>
<dbReference type="EC" id="1.2.1.26" evidence="5"/>
<feature type="domain" description="Aldehyde dehydrogenase" evidence="6">
    <location>
        <begin position="42"/>
        <end position="469"/>
    </location>
</feature>
<organism evidence="7 8">
    <name type="scientific">Paraburkholderia bannensis</name>
    <dbReference type="NCBI Taxonomy" id="765414"/>
    <lineage>
        <taxon>Bacteria</taxon>
        <taxon>Pseudomonadati</taxon>
        <taxon>Pseudomonadota</taxon>
        <taxon>Betaproteobacteria</taxon>
        <taxon>Burkholderiales</taxon>
        <taxon>Burkholderiaceae</taxon>
        <taxon>Paraburkholderia</taxon>
    </lineage>
</organism>
<dbReference type="PANTHER" id="PTHR43353">
    <property type="entry name" value="SUCCINATE-SEMIALDEHYDE DEHYDROGENASE, MITOCHONDRIAL"/>
    <property type="match status" value="1"/>
</dbReference>
<dbReference type="InterPro" id="IPR016163">
    <property type="entry name" value="Ald_DH_C"/>
</dbReference>
<evidence type="ECO:0000256" key="1">
    <source>
        <dbReference type="ARBA" id="ARBA00009986"/>
    </source>
</evidence>
<evidence type="ECO:0000313" key="7">
    <source>
        <dbReference type="EMBL" id="MBB6104012.1"/>
    </source>
</evidence>
<evidence type="ECO:0000256" key="3">
    <source>
        <dbReference type="ARBA" id="ARBA00050769"/>
    </source>
</evidence>
<dbReference type="GO" id="GO:0047533">
    <property type="term" value="F:2,5-dioxovalerate dehydrogenase (NADP+) activity"/>
    <property type="evidence" value="ECO:0007669"/>
    <property type="project" value="UniProtKB-EC"/>
</dbReference>
<dbReference type="Gene3D" id="3.40.605.10">
    <property type="entry name" value="Aldehyde Dehydrogenase, Chain A, domain 1"/>
    <property type="match status" value="1"/>
</dbReference>
<sequence>MSESTFSIAGQSLIGAASMNGENGVFKGVNARTGEALEPAFGGASASDLARACALAEAAFDLYRETSLEARAVFLETIGQQIESIGDALIERCMAETGLPRARLEGERARTTGQLKLFAAVLRQGDYVDARIDPAQPERKPMPRVDLRLRNIAVGPVAVFGASNFPLAFSVAGGDTASALAAGCPVVVKAHSAHPGTSELVGRAIQRAVAQCGLPEGVFSLLFDSGIDIGRALVADPRIKAVGFTGSRAAGVALMKIANARKEPIPVYAEMSAINPVVLLPHALAARGELIARQFAAALTLGAGQFCTNPGLVLAVEGETLRAFELAAGAALADAAAQTMLTPRIHANYCAGVERLSRTAQVESLAASEQDNKQDKMQGGPFDAQPALFAASAQAFLADEALRAEVFGPASLIVRCSDLNELHAVLDSIEGQLTVSVHLEPADHEACRTILPTLERKAGRVLANGLGTGVEVGYAMVHGGPFPATSDARTTSVGGRAIERFLRPVSYQDWPDDLLPAALRGANPQRLARRVNGVLRREDCGH</sequence>
<dbReference type="InterPro" id="IPR050740">
    <property type="entry name" value="Aldehyde_DH_Superfamily"/>
</dbReference>
<evidence type="ECO:0000256" key="5">
    <source>
        <dbReference type="ARBA" id="ARBA00067023"/>
    </source>
</evidence>
<evidence type="ECO:0000259" key="6">
    <source>
        <dbReference type="Pfam" id="PF00171"/>
    </source>
</evidence>
<dbReference type="CDD" id="cd07129">
    <property type="entry name" value="ALDH_KGSADH"/>
    <property type="match status" value="1"/>
</dbReference>
<comment type="similarity">
    <text evidence="1">Belongs to the aldehyde dehydrogenase family.</text>
</comment>
<dbReference type="InterPro" id="IPR016162">
    <property type="entry name" value="Ald_DH_N"/>
</dbReference>
<evidence type="ECO:0000256" key="2">
    <source>
        <dbReference type="ARBA" id="ARBA00023002"/>
    </source>
</evidence>
<comment type="catalytic activity">
    <reaction evidence="4">
        <text>2,5-dioxopentanoate + NADP(+) + H2O = 2-oxoglutarate + NADPH + 2 H(+)</text>
        <dbReference type="Rhea" id="RHEA:11296"/>
        <dbReference type="ChEBI" id="CHEBI:15377"/>
        <dbReference type="ChEBI" id="CHEBI:15378"/>
        <dbReference type="ChEBI" id="CHEBI:16810"/>
        <dbReference type="ChEBI" id="CHEBI:57783"/>
        <dbReference type="ChEBI" id="CHEBI:58136"/>
        <dbReference type="ChEBI" id="CHEBI:58349"/>
        <dbReference type="EC" id="1.2.1.26"/>
    </reaction>
</comment>
<gene>
    <name evidence="7" type="ORF">F4827_003871</name>
</gene>
<dbReference type="AlphaFoldDB" id="A0A7W9TZ16"/>
<dbReference type="InterPro" id="IPR016161">
    <property type="entry name" value="Ald_DH/histidinol_DH"/>
</dbReference>
<comment type="catalytic activity">
    <reaction evidence="3">
        <text>2,5-dioxopentanoate + NAD(+) + H2O = 2-oxoglutarate + NADH + 2 H(+)</text>
        <dbReference type="Rhea" id="RHEA:47152"/>
        <dbReference type="ChEBI" id="CHEBI:15377"/>
        <dbReference type="ChEBI" id="CHEBI:15378"/>
        <dbReference type="ChEBI" id="CHEBI:16810"/>
        <dbReference type="ChEBI" id="CHEBI:57540"/>
        <dbReference type="ChEBI" id="CHEBI:57945"/>
        <dbReference type="ChEBI" id="CHEBI:58136"/>
    </reaction>
</comment>
<reference evidence="7 8" key="1">
    <citation type="submission" date="2020-08" db="EMBL/GenBank/DDBJ databases">
        <title>Above-ground endophytic microbial communities from plants in different locations in the United States.</title>
        <authorList>
            <person name="Frank C."/>
        </authorList>
    </citation>
    <scope>NUCLEOTIDE SEQUENCE [LARGE SCALE GENOMIC DNA]</scope>
    <source>
        <strain evidence="7 8">WP4_2_2</strain>
    </source>
</reference>
<dbReference type="InterPro" id="IPR015590">
    <property type="entry name" value="Aldehyde_DH_dom"/>
</dbReference>
<evidence type="ECO:0000256" key="4">
    <source>
        <dbReference type="ARBA" id="ARBA00051918"/>
    </source>
</evidence>